<evidence type="ECO:0000259" key="18">
    <source>
        <dbReference type="Pfam" id="PF00122"/>
    </source>
</evidence>
<feature type="transmembrane region" description="Helical" evidence="16">
    <location>
        <begin position="1099"/>
        <end position="1123"/>
    </location>
</feature>
<dbReference type="SFLD" id="SFLDG00002">
    <property type="entry name" value="C1.7:_P-type_atpase_like"/>
    <property type="match status" value="1"/>
</dbReference>
<dbReference type="InterPro" id="IPR044492">
    <property type="entry name" value="P_typ_ATPase_HD_dom"/>
</dbReference>
<feature type="binding site" evidence="14">
    <location>
        <position position="596"/>
    </location>
    <ligand>
        <name>ATP</name>
        <dbReference type="ChEBI" id="CHEBI:30616"/>
    </ligand>
</feature>
<evidence type="ECO:0000313" key="21">
    <source>
        <dbReference type="EMBL" id="EUB64161.1"/>
    </source>
</evidence>
<dbReference type="RefSeq" id="XP_024355357.1">
    <property type="nucleotide sequence ID" value="XM_024489954.1"/>
</dbReference>
<dbReference type="AlphaFoldDB" id="W6UU43"/>
<dbReference type="PROSITE" id="PS00154">
    <property type="entry name" value="ATPASE_E1_E2"/>
    <property type="match status" value="1"/>
</dbReference>
<comment type="similarity">
    <text evidence="3 16">Belongs to the cation transport ATPase (P-type) (TC 3.A.3) family. Type IV subfamily.</text>
</comment>
<keyword evidence="9 16" id="KW-1278">Translocase</keyword>
<feature type="binding site" evidence="14">
    <location>
        <position position="775"/>
    </location>
    <ligand>
        <name>ATP</name>
        <dbReference type="ChEBI" id="CHEBI:30616"/>
    </ligand>
</feature>
<dbReference type="GO" id="GO:0016887">
    <property type="term" value="F:ATP hydrolysis activity"/>
    <property type="evidence" value="ECO:0007669"/>
    <property type="project" value="InterPro"/>
</dbReference>
<comment type="caution">
    <text evidence="21">The sequence shown here is derived from an EMBL/GenBank/DDBJ whole genome shotgun (WGS) entry which is preliminary data.</text>
</comment>
<dbReference type="FunFam" id="3.40.50.1000:FF:000014">
    <property type="entry name" value="Phospholipid-transporting ATPase"/>
    <property type="match status" value="1"/>
</dbReference>
<dbReference type="GO" id="GO:0045332">
    <property type="term" value="P:phospholipid translocation"/>
    <property type="evidence" value="ECO:0007669"/>
    <property type="project" value="TreeGrafter"/>
</dbReference>
<feature type="transmembrane region" description="Helical" evidence="16">
    <location>
        <begin position="1143"/>
        <end position="1165"/>
    </location>
</feature>
<dbReference type="Proteomes" id="UP000019149">
    <property type="component" value="Unassembled WGS sequence"/>
</dbReference>
<keyword evidence="8 15" id="KW-0460">Magnesium</keyword>
<evidence type="ECO:0000313" key="22">
    <source>
        <dbReference type="Proteomes" id="UP000019149"/>
    </source>
</evidence>
<evidence type="ECO:0000256" key="11">
    <source>
        <dbReference type="ARBA" id="ARBA00023136"/>
    </source>
</evidence>
<dbReference type="InterPro" id="IPR032631">
    <property type="entry name" value="P-type_ATPase_N"/>
</dbReference>
<feature type="binding site" evidence="14">
    <location>
        <position position="391"/>
    </location>
    <ligand>
        <name>ATP</name>
        <dbReference type="ChEBI" id="CHEBI:30616"/>
    </ligand>
</feature>
<reference evidence="21 22" key="1">
    <citation type="journal article" date="2013" name="Nat. Genet.">
        <title>The genome of the hydatid tapeworm Echinococcus granulosus.</title>
        <authorList>
            <person name="Zheng H."/>
            <person name="Zhang W."/>
            <person name="Zhang L."/>
            <person name="Zhang Z."/>
            <person name="Li J."/>
            <person name="Lu G."/>
            <person name="Zhu Y."/>
            <person name="Wang Y."/>
            <person name="Huang Y."/>
            <person name="Liu J."/>
            <person name="Kang H."/>
            <person name="Chen J."/>
            <person name="Wang L."/>
            <person name="Chen A."/>
            <person name="Yu S."/>
            <person name="Gao Z."/>
            <person name="Jin L."/>
            <person name="Gu W."/>
            <person name="Wang Z."/>
            <person name="Zhao L."/>
            <person name="Shi B."/>
            <person name="Wen H."/>
            <person name="Lin R."/>
            <person name="Jones M.K."/>
            <person name="Brejova B."/>
            <person name="Vinar T."/>
            <person name="Zhao G."/>
            <person name="McManus D.P."/>
            <person name="Chen Z."/>
            <person name="Zhou Y."/>
            <person name="Wang S."/>
        </authorList>
    </citation>
    <scope>NUCLEOTIDE SEQUENCE [LARGE SCALE GENOMIC DNA]</scope>
</reference>
<evidence type="ECO:0000256" key="3">
    <source>
        <dbReference type="ARBA" id="ARBA00008109"/>
    </source>
</evidence>
<evidence type="ECO:0000256" key="6">
    <source>
        <dbReference type="ARBA" id="ARBA00022741"/>
    </source>
</evidence>
<feature type="binding site" evidence="14">
    <location>
        <position position="693"/>
    </location>
    <ligand>
        <name>ATP</name>
        <dbReference type="ChEBI" id="CHEBI:30616"/>
    </ligand>
</feature>
<dbReference type="Gene3D" id="2.70.150.10">
    <property type="entry name" value="Calcium-transporting ATPase, cytoplasmic transduction domain A"/>
    <property type="match status" value="2"/>
</dbReference>
<proteinExistence type="inferred from homology"/>
<dbReference type="PANTHER" id="PTHR24092:SF175">
    <property type="entry name" value="PHOSPHOLIPID-TRANSPORTING ATPASE"/>
    <property type="match status" value="1"/>
</dbReference>
<dbReference type="SUPFAM" id="SSF81660">
    <property type="entry name" value="Metal cation-transporting ATPase, ATP-binding domain N"/>
    <property type="match status" value="1"/>
</dbReference>
<feature type="active site" description="4-aspartylphosphate intermediate" evidence="13">
    <location>
        <position position="389"/>
    </location>
</feature>
<dbReference type="SUPFAM" id="SSF56784">
    <property type="entry name" value="HAD-like"/>
    <property type="match status" value="1"/>
</dbReference>
<feature type="region of interest" description="Disordered" evidence="17">
    <location>
        <begin position="1179"/>
        <end position="1203"/>
    </location>
</feature>
<evidence type="ECO:0000256" key="14">
    <source>
        <dbReference type="PIRSR" id="PIRSR606539-2"/>
    </source>
</evidence>
<feature type="domain" description="P-type ATPase N-terminal" evidence="19">
    <location>
        <begin position="16"/>
        <end position="77"/>
    </location>
</feature>
<evidence type="ECO:0000259" key="20">
    <source>
        <dbReference type="Pfam" id="PF16212"/>
    </source>
</evidence>
<evidence type="ECO:0000256" key="15">
    <source>
        <dbReference type="PIRSR" id="PIRSR606539-3"/>
    </source>
</evidence>
<evidence type="ECO:0000256" key="12">
    <source>
        <dbReference type="ARBA" id="ARBA00034036"/>
    </source>
</evidence>
<dbReference type="NCBIfam" id="TIGR01494">
    <property type="entry name" value="ATPase_P-type"/>
    <property type="match status" value="1"/>
</dbReference>
<evidence type="ECO:0000256" key="2">
    <source>
        <dbReference type="ARBA" id="ARBA00004308"/>
    </source>
</evidence>
<feature type="binding site" evidence="15">
    <location>
        <position position="898"/>
    </location>
    <ligand>
        <name>Mg(2+)</name>
        <dbReference type="ChEBI" id="CHEBI:18420"/>
    </ligand>
</feature>
<dbReference type="NCBIfam" id="TIGR01652">
    <property type="entry name" value="ATPase-Plipid"/>
    <property type="match status" value="1"/>
</dbReference>
<dbReference type="InterPro" id="IPR018303">
    <property type="entry name" value="ATPase_P-typ_P_site"/>
</dbReference>
<dbReference type="Pfam" id="PF16212">
    <property type="entry name" value="PhoLip_ATPase_C"/>
    <property type="match status" value="1"/>
</dbReference>
<evidence type="ECO:0000256" key="1">
    <source>
        <dbReference type="ARBA" id="ARBA00004141"/>
    </source>
</evidence>
<dbReference type="Gene3D" id="3.40.50.1000">
    <property type="entry name" value="HAD superfamily/HAD-like"/>
    <property type="match status" value="2"/>
</dbReference>
<keyword evidence="7 14" id="KW-0067">ATP-binding</keyword>
<dbReference type="InterPro" id="IPR023299">
    <property type="entry name" value="ATPase_P-typ_cyto_dom_N"/>
</dbReference>
<dbReference type="GeneID" id="36336420"/>
<dbReference type="OMA" id="DAQITEY"/>
<dbReference type="Pfam" id="PF16209">
    <property type="entry name" value="PhoLip_ATPase_N"/>
    <property type="match status" value="1"/>
</dbReference>
<feature type="transmembrane region" description="Helical" evidence="16">
    <location>
        <begin position="951"/>
        <end position="972"/>
    </location>
</feature>
<dbReference type="PANTHER" id="PTHR24092">
    <property type="entry name" value="PROBABLE PHOSPHOLIPID-TRANSPORTING ATPASE"/>
    <property type="match status" value="1"/>
</dbReference>
<dbReference type="Pfam" id="PF00122">
    <property type="entry name" value="E1-E2_ATPase"/>
    <property type="match status" value="1"/>
</dbReference>
<keyword evidence="4 16" id="KW-0812">Transmembrane</keyword>
<evidence type="ECO:0000256" key="16">
    <source>
        <dbReference type="RuleBase" id="RU362033"/>
    </source>
</evidence>
<dbReference type="EC" id="7.6.2.1" evidence="16"/>
<feature type="transmembrane region" description="Helical" evidence="16">
    <location>
        <begin position="1076"/>
        <end position="1094"/>
    </location>
</feature>
<feature type="binding site" evidence="14">
    <location>
        <position position="553"/>
    </location>
    <ligand>
        <name>ATP</name>
        <dbReference type="ChEBI" id="CHEBI:30616"/>
    </ligand>
</feature>
<evidence type="ECO:0000256" key="10">
    <source>
        <dbReference type="ARBA" id="ARBA00022989"/>
    </source>
</evidence>
<keyword evidence="6 14" id="KW-0547">Nucleotide-binding</keyword>
<feature type="binding site" evidence="15">
    <location>
        <position position="389"/>
    </location>
    <ligand>
        <name>Mg(2+)</name>
        <dbReference type="ChEBI" id="CHEBI:18420"/>
    </ligand>
</feature>
<comment type="subcellular location">
    <subcellularLocation>
        <location evidence="2">Endomembrane system</location>
    </subcellularLocation>
    <subcellularLocation>
        <location evidence="1 16">Membrane</location>
        <topology evidence="1 16">Multi-pass membrane protein</topology>
    </subcellularLocation>
</comment>
<keyword evidence="5 15" id="KW-0479">Metal-binding</keyword>
<feature type="transmembrane region" description="Helical" evidence="16">
    <location>
        <begin position="1034"/>
        <end position="1056"/>
    </location>
</feature>
<dbReference type="GO" id="GO:0005783">
    <property type="term" value="C:endoplasmic reticulum"/>
    <property type="evidence" value="ECO:0007669"/>
    <property type="project" value="TreeGrafter"/>
</dbReference>
<evidence type="ECO:0000256" key="4">
    <source>
        <dbReference type="ARBA" id="ARBA00022692"/>
    </source>
</evidence>
<keyword evidence="22" id="KW-1185">Reference proteome</keyword>
<feature type="binding site" evidence="14">
    <location>
        <position position="389"/>
    </location>
    <ligand>
        <name>ATP</name>
        <dbReference type="ChEBI" id="CHEBI:30616"/>
    </ligand>
</feature>
<dbReference type="GO" id="GO:0005524">
    <property type="term" value="F:ATP binding"/>
    <property type="evidence" value="ECO:0007669"/>
    <property type="project" value="UniProtKB-UniRule"/>
</dbReference>
<sequence length="1221" mass="136450">MGRGKPTQQDKTKLKYNAEAKNTLKSYGNNKIRTTRYRWYSFVLQNLHEQAQRVANFYCICIVVIQLFIESPISPASSVLPLLFVIFLTMFKEGYEDFLRHRADQENNHKPIEVVDETGALVTKRSFELVVGDIVLVCNGDTFPCDIVVLSSSESSGECFVTTASLDGETNLKRLYAPPITRELDNPSDIAKSLLATIVCQQPVQDIYEFTGQIIVSEIVTGTESTHSLNSECLLLRGARLHNTDFIYGCVVYTGHDTKMSLNTRKKKAKFSQVERKLNTFLLLYLLGLLLICVAYTVLKNLFKVRAWYIHSRKITPWYVTQDLLAFIVLFNHAVPISLYVTMELQKFIGSMFFGCDLELYDAEIDERALVNTSNILEEMGQIEYLFSDKTGTLTKNEMSFQRLAVADGTFLLRDSMLHPLYEVQATRLHDLRSPRFSGAGLSSTKMPMTVQILLIFLALCHTVRVEQDPDARHSLGITLMDYIKKQNRLKRRMKGGFKLMPSSKVAPPSKEWTYRRRESAILSAQEAVCAVNRGSEIDSGEDYEYQASSPDEKAFVEGCRDLGIIYHGQNKRQLQVVTLFGRRGLQYRLLDVLEFDANRKCMSIIVQPVLQGEDETPDYVPEKPALVLCKGADSSILAKSAPLESLPTLPEPMGDPLLDGLFAPSEEVQTRAALSNNRVCENVTKLASFGLRTLVEGVRLLRPAEWLPLQQELNKARTNMEDKAGALAKAYQSIERDLMLIGCTGVEDKLQDDVPETLIALRQAGIQIWVLTGDKEETAVNVSFLSGHFGPGLSTIHVTKQNNLLECSLTLQTQLNAVERTCQESIRLHYGLVVDGQSLNFALQATQKHKFLLLCREADAVLCCRLTPIQKAEVVRVVKHSRSPPPITCAIGDGANDVSMILEAHVGIGLFGKEGRQAARASDYVIGKFRFLKRTLLFHGCNFYWRTANVVLYFFYKNLVFVLAQAYFGVFSKFATQTAFSSLYLLSYNVIMTSSPIIIYGILEMPFPEEVLQDTPLIYTTLSRNRLLSWKNFFVWNAFGLWHSIVLFFGCYILATEGVSRPGGAIESLHGFGSMLFSFIFLVVTIKLILITYSLNALLLLTIGGTVLVTYTVLVLFSHVAIPVSGGRDLLGVWENLLRGPSAMINLFGHALLLVLALAPDIVYRVYVDSCRVLPASRGGSLRGSETGAKSGSAGRPLLPHSISKRETRPTSLAYSSTSC</sequence>
<feature type="binding site" evidence="14">
    <location>
        <position position="774"/>
    </location>
    <ligand>
        <name>ATP</name>
        <dbReference type="ChEBI" id="CHEBI:30616"/>
    </ligand>
</feature>
<protein>
    <recommendedName>
        <fullName evidence="16">Phospholipid-transporting ATPase</fullName>
        <ecNumber evidence="16">7.6.2.1</ecNumber>
    </recommendedName>
</protein>
<evidence type="ECO:0000256" key="7">
    <source>
        <dbReference type="ARBA" id="ARBA00022840"/>
    </source>
</evidence>
<dbReference type="OrthoDB" id="377733at2759"/>
<dbReference type="InterPro" id="IPR036412">
    <property type="entry name" value="HAD-like_sf"/>
</dbReference>
<dbReference type="Gene3D" id="3.40.1110.10">
    <property type="entry name" value="Calcium-transporting ATPase, cytoplasmic domain N"/>
    <property type="match status" value="2"/>
</dbReference>
<evidence type="ECO:0000256" key="9">
    <source>
        <dbReference type="ARBA" id="ARBA00022967"/>
    </source>
</evidence>
<dbReference type="InterPro" id="IPR006539">
    <property type="entry name" value="P-type_ATPase_IV"/>
</dbReference>
<dbReference type="InterPro" id="IPR023214">
    <property type="entry name" value="HAD_sf"/>
</dbReference>
<dbReference type="InterPro" id="IPR023298">
    <property type="entry name" value="ATPase_P-typ_TM_dom_sf"/>
</dbReference>
<dbReference type="InterPro" id="IPR001757">
    <property type="entry name" value="P_typ_ATPase"/>
</dbReference>
<dbReference type="CTD" id="36336420"/>
<feature type="transmembrane region" description="Helical" evidence="16">
    <location>
        <begin position="278"/>
        <end position="299"/>
    </location>
</feature>
<evidence type="ECO:0000256" key="8">
    <source>
        <dbReference type="ARBA" id="ARBA00022842"/>
    </source>
</evidence>
<comment type="cofactor">
    <cofactor evidence="15">
        <name>Mg(2+)</name>
        <dbReference type="ChEBI" id="CHEBI:18420"/>
    </cofactor>
</comment>
<feature type="binding site" evidence="14">
    <location>
        <position position="866"/>
    </location>
    <ligand>
        <name>ATP</name>
        <dbReference type="ChEBI" id="CHEBI:30616"/>
    </ligand>
</feature>
<feature type="binding site" evidence="15">
    <location>
        <position position="894"/>
    </location>
    <ligand>
        <name>Mg(2+)</name>
        <dbReference type="ChEBI" id="CHEBI:18420"/>
    </ligand>
</feature>
<dbReference type="SUPFAM" id="SSF81653">
    <property type="entry name" value="Calcium ATPase, transduction domain A"/>
    <property type="match status" value="1"/>
</dbReference>
<evidence type="ECO:0000256" key="17">
    <source>
        <dbReference type="SAM" id="MobiDB-lite"/>
    </source>
</evidence>
<dbReference type="GO" id="GO:0000287">
    <property type="term" value="F:magnesium ion binding"/>
    <property type="evidence" value="ECO:0007669"/>
    <property type="project" value="UniProtKB-UniRule"/>
</dbReference>
<dbReference type="GO" id="GO:0140326">
    <property type="term" value="F:ATPase-coupled intramembrane lipid transporter activity"/>
    <property type="evidence" value="ECO:0007669"/>
    <property type="project" value="UniProtKB-EC"/>
</dbReference>
<dbReference type="STRING" id="6210.W6UU43"/>
<feature type="binding site" evidence="14">
    <location>
        <position position="773"/>
    </location>
    <ligand>
        <name>ATP</name>
        <dbReference type="ChEBI" id="CHEBI:30616"/>
    </ligand>
</feature>
<dbReference type="Gene3D" id="1.20.1110.10">
    <property type="entry name" value="Calcium-transporting ATPase, transmembrane domain"/>
    <property type="match status" value="1"/>
</dbReference>
<feature type="binding site" evidence="15">
    <location>
        <position position="391"/>
    </location>
    <ligand>
        <name>Mg(2+)</name>
        <dbReference type="ChEBI" id="CHEBI:18420"/>
    </ligand>
</feature>
<name>W6UU43_ECHGR</name>
<feature type="domain" description="P-type ATPase C-terminal" evidence="20">
    <location>
        <begin position="920"/>
        <end position="1170"/>
    </location>
</feature>
<accession>W6UU43</accession>
<dbReference type="GO" id="GO:0005886">
    <property type="term" value="C:plasma membrane"/>
    <property type="evidence" value="ECO:0007669"/>
    <property type="project" value="TreeGrafter"/>
</dbReference>
<dbReference type="PRINTS" id="PR00119">
    <property type="entry name" value="CATATPASE"/>
</dbReference>
<keyword evidence="11 16" id="KW-0472">Membrane</keyword>
<dbReference type="SUPFAM" id="SSF81665">
    <property type="entry name" value="Calcium ATPase, transmembrane domain M"/>
    <property type="match status" value="1"/>
</dbReference>
<dbReference type="SFLD" id="SFLDF00027">
    <property type="entry name" value="p-type_atpase"/>
    <property type="match status" value="1"/>
</dbReference>
<evidence type="ECO:0000259" key="19">
    <source>
        <dbReference type="Pfam" id="PF16209"/>
    </source>
</evidence>
<keyword evidence="10 16" id="KW-1133">Transmembrane helix</keyword>
<feature type="transmembrane region" description="Helical" evidence="16">
    <location>
        <begin position="319"/>
        <end position="342"/>
    </location>
</feature>
<feature type="binding site" evidence="14">
    <location>
        <position position="390"/>
    </location>
    <ligand>
        <name>ATP</name>
        <dbReference type="ChEBI" id="CHEBI:30616"/>
    </ligand>
</feature>
<feature type="domain" description="P-type ATPase A" evidence="18">
    <location>
        <begin position="115"/>
        <end position="171"/>
    </location>
</feature>
<dbReference type="InterPro" id="IPR008250">
    <property type="entry name" value="ATPase_P-typ_transduc_dom_A_sf"/>
</dbReference>
<dbReference type="InterPro" id="IPR032630">
    <property type="entry name" value="P_typ_ATPase_c"/>
</dbReference>
<evidence type="ECO:0000256" key="5">
    <source>
        <dbReference type="ARBA" id="ARBA00022723"/>
    </source>
</evidence>
<dbReference type="InterPro" id="IPR059000">
    <property type="entry name" value="ATPase_P-type_domA"/>
</dbReference>
<organism evidence="21 22">
    <name type="scientific">Echinococcus granulosus</name>
    <name type="common">Hydatid tapeworm</name>
    <dbReference type="NCBI Taxonomy" id="6210"/>
    <lineage>
        <taxon>Eukaryota</taxon>
        <taxon>Metazoa</taxon>
        <taxon>Spiralia</taxon>
        <taxon>Lophotrochozoa</taxon>
        <taxon>Platyhelminthes</taxon>
        <taxon>Cestoda</taxon>
        <taxon>Eucestoda</taxon>
        <taxon>Cyclophyllidea</taxon>
        <taxon>Taeniidae</taxon>
        <taxon>Echinococcus</taxon>
        <taxon>Echinococcus granulosus group</taxon>
    </lineage>
</organism>
<feature type="binding site" evidence="14">
    <location>
        <position position="898"/>
    </location>
    <ligand>
        <name>ATP</name>
        <dbReference type="ChEBI" id="CHEBI:30616"/>
    </ligand>
</feature>
<feature type="binding site" evidence="14">
    <location>
        <position position="897"/>
    </location>
    <ligand>
        <name>ATP</name>
        <dbReference type="ChEBI" id="CHEBI:30616"/>
    </ligand>
</feature>
<dbReference type="KEGG" id="egl:EGR_00705"/>
<evidence type="ECO:0000256" key="13">
    <source>
        <dbReference type="PIRSR" id="PIRSR606539-1"/>
    </source>
</evidence>
<comment type="catalytic activity">
    <reaction evidence="12 16">
        <text>ATP + H2O + phospholipidSide 1 = ADP + phosphate + phospholipidSide 2.</text>
        <dbReference type="EC" id="7.6.2.1"/>
    </reaction>
</comment>
<dbReference type="EMBL" id="APAU02000003">
    <property type="protein sequence ID" value="EUB64161.1"/>
    <property type="molecule type" value="Genomic_DNA"/>
</dbReference>
<feature type="binding site" evidence="14">
    <location>
        <position position="631"/>
    </location>
    <ligand>
        <name>ATP</name>
        <dbReference type="ChEBI" id="CHEBI:30616"/>
    </ligand>
</feature>
<dbReference type="SFLD" id="SFLDS00003">
    <property type="entry name" value="Haloacid_Dehalogenase"/>
    <property type="match status" value="1"/>
</dbReference>
<gene>
    <name evidence="21" type="ORF">EGR_00705</name>
</gene>
<feature type="binding site" evidence="14">
    <location>
        <position position="872"/>
    </location>
    <ligand>
        <name>ATP</name>
        <dbReference type="ChEBI" id="CHEBI:30616"/>
    </ligand>
</feature>